<gene>
    <name evidence="2" type="ORF">NDU88_003351</name>
</gene>
<evidence type="ECO:0000313" key="2">
    <source>
        <dbReference type="EMBL" id="KAJ1162887.1"/>
    </source>
</evidence>
<organism evidence="2 3">
    <name type="scientific">Pleurodeles waltl</name>
    <name type="common">Iberian ribbed newt</name>
    <dbReference type="NCBI Taxonomy" id="8319"/>
    <lineage>
        <taxon>Eukaryota</taxon>
        <taxon>Metazoa</taxon>
        <taxon>Chordata</taxon>
        <taxon>Craniata</taxon>
        <taxon>Vertebrata</taxon>
        <taxon>Euteleostomi</taxon>
        <taxon>Amphibia</taxon>
        <taxon>Batrachia</taxon>
        <taxon>Caudata</taxon>
        <taxon>Salamandroidea</taxon>
        <taxon>Salamandridae</taxon>
        <taxon>Pleurodelinae</taxon>
        <taxon>Pleurodeles</taxon>
    </lineage>
</organism>
<evidence type="ECO:0000313" key="3">
    <source>
        <dbReference type="Proteomes" id="UP001066276"/>
    </source>
</evidence>
<reference evidence="2" key="1">
    <citation type="journal article" date="2022" name="bioRxiv">
        <title>Sequencing and chromosome-scale assembly of the giantPleurodeles waltlgenome.</title>
        <authorList>
            <person name="Brown T."/>
            <person name="Elewa A."/>
            <person name="Iarovenko S."/>
            <person name="Subramanian E."/>
            <person name="Araus A.J."/>
            <person name="Petzold A."/>
            <person name="Susuki M."/>
            <person name="Suzuki K.-i.T."/>
            <person name="Hayashi T."/>
            <person name="Toyoda A."/>
            <person name="Oliveira C."/>
            <person name="Osipova E."/>
            <person name="Leigh N.D."/>
            <person name="Simon A."/>
            <person name="Yun M.H."/>
        </authorList>
    </citation>
    <scope>NUCLEOTIDE SEQUENCE</scope>
    <source>
        <strain evidence="2">20211129_DDA</strain>
        <tissue evidence="2">Liver</tissue>
    </source>
</reference>
<name>A0AAV7SF00_PLEWA</name>
<feature type="region of interest" description="Disordered" evidence="1">
    <location>
        <begin position="1"/>
        <end position="45"/>
    </location>
</feature>
<comment type="caution">
    <text evidence="2">The sequence shown here is derived from an EMBL/GenBank/DDBJ whole genome shotgun (WGS) entry which is preliminary data.</text>
</comment>
<dbReference type="AlphaFoldDB" id="A0AAV7SF00"/>
<keyword evidence="3" id="KW-1185">Reference proteome</keyword>
<feature type="compositionally biased region" description="Polar residues" evidence="1">
    <location>
        <begin position="9"/>
        <end position="19"/>
    </location>
</feature>
<dbReference type="Proteomes" id="UP001066276">
    <property type="component" value="Chromosome 4_2"/>
</dbReference>
<sequence length="77" mass="8778">MDRHRLTTDGLTRSTTNGLTRLMTDGMTPPTDRWTGTTSRPLDRHRFTTNGQTKRLATDIYEQHQSNVNCLSIQSDV</sequence>
<evidence type="ECO:0000256" key="1">
    <source>
        <dbReference type="SAM" id="MobiDB-lite"/>
    </source>
</evidence>
<protein>
    <submittedName>
        <fullName evidence="2">Uncharacterized protein</fullName>
    </submittedName>
</protein>
<proteinExistence type="predicted"/>
<accession>A0AAV7SF00</accession>
<dbReference type="EMBL" id="JANPWB010000008">
    <property type="protein sequence ID" value="KAJ1162887.1"/>
    <property type="molecule type" value="Genomic_DNA"/>
</dbReference>